<evidence type="ECO:0000313" key="8">
    <source>
        <dbReference type="Proteomes" id="UP000000376"/>
    </source>
</evidence>
<sequence>MLTKTNITVMSTPTQQRTFSFAAIIAMLVAAAFLLVGCSSATPAKDSTKPDVSSSATETKKSKQPKATKIVALDWRYEEILHALDVKPVGIVEIGKSAEPATLKGKLSGSTSVGQAKQPNLEVIQSLEPDLILASPTRHAAIMDQLKEIAPTEAYSDATYSDVLDSMDAIAAKVGAEKKATEVRKRIEDKIAKAHAKVKPGTRAALIGWSKNTLYTWIKDSFAGSLLTAAGYDYGYDGEKSAIESKTDVAELTGDKLPEMKLDVMYLYNDIEGFRSSPYAGVVPQIVDVEQDTWSRARGPLAAEAMLDQIINQ</sequence>
<keyword evidence="3" id="KW-0813">Transport</keyword>
<comment type="subcellular location">
    <subcellularLocation>
        <location evidence="1">Cell envelope</location>
    </subcellularLocation>
</comment>
<dbReference type="GO" id="GO:0030288">
    <property type="term" value="C:outer membrane-bounded periplasmic space"/>
    <property type="evidence" value="ECO:0007669"/>
    <property type="project" value="TreeGrafter"/>
</dbReference>
<evidence type="ECO:0000256" key="4">
    <source>
        <dbReference type="ARBA" id="ARBA00022729"/>
    </source>
</evidence>
<dbReference type="PANTHER" id="PTHR30532">
    <property type="entry name" value="IRON III DICITRATE-BINDING PERIPLASMIC PROTEIN"/>
    <property type="match status" value="1"/>
</dbReference>
<dbReference type="Gene3D" id="3.40.50.1980">
    <property type="entry name" value="Nitrogenase molybdenum iron protein domain"/>
    <property type="match status" value="2"/>
</dbReference>
<name>D7BNH4_ARCHD</name>
<keyword evidence="4" id="KW-0732">Signal</keyword>
<protein>
    <submittedName>
        <fullName evidence="7">Periplasmic binding protein</fullName>
    </submittedName>
</protein>
<evidence type="ECO:0000256" key="2">
    <source>
        <dbReference type="ARBA" id="ARBA00008814"/>
    </source>
</evidence>
<evidence type="ECO:0000256" key="1">
    <source>
        <dbReference type="ARBA" id="ARBA00004196"/>
    </source>
</evidence>
<dbReference type="PANTHER" id="PTHR30532:SF29">
    <property type="entry name" value="FE(3+) DICITRATE-BINDING PERIPLASMIC PROTEIN"/>
    <property type="match status" value="1"/>
</dbReference>
<dbReference type="eggNOG" id="COG4594">
    <property type="taxonomic scope" value="Bacteria"/>
</dbReference>
<proteinExistence type="inferred from homology"/>
<dbReference type="KEGG" id="ahe:Arch_0741"/>
<dbReference type="AlphaFoldDB" id="D7BNH4"/>
<dbReference type="EMBL" id="CP002045">
    <property type="protein sequence ID" value="ADH92473.1"/>
    <property type="molecule type" value="Genomic_DNA"/>
</dbReference>
<dbReference type="HOGENOM" id="CLU_038034_0_0_11"/>
<reference evidence="7 8" key="1">
    <citation type="journal article" date="2010" name="Stand. Genomic Sci.">
        <title>Complete genome sequence of Arcanobacterium haemolyticum type strain (11018).</title>
        <authorList>
            <person name="Yasawong M."/>
            <person name="Teshima H."/>
            <person name="Lapidus A."/>
            <person name="Nolan M."/>
            <person name="Lucas S."/>
            <person name="Glavina Del Rio T."/>
            <person name="Tice H."/>
            <person name="Cheng J."/>
            <person name="Bruce D."/>
            <person name="Detter C."/>
            <person name="Tapia R."/>
            <person name="Han C."/>
            <person name="Goodwin L."/>
            <person name="Pitluck S."/>
            <person name="Liolios K."/>
            <person name="Ivanova N."/>
            <person name="Mavromatis K."/>
            <person name="Mikhailova N."/>
            <person name="Pati A."/>
            <person name="Chen A."/>
            <person name="Palaniappan K."/>
            <person name="Land M."/>
            <person name="Hauser L."/>
            <person name="Chang Y."/>
            <person name="Jeffries C."/>
            <person name="Rohde M."/>
            <person name="Sikorski J."/>
            <person name="Pukall R."/>
            <person name="Goker M."/>
            <person name="Woyke T."/>
            <person name="Bristow J."/>
            <person name="Eisen J."/>
            <person name="Markowitz V."/>
            <person name="Hugenholtz P."/>
            <person name="Kyrpides N."/>
            <person name="Klenk H."/>
        </authorList>
    </citation>
    <scope>NUCLEOTIDE SEQUENCE [LARGE SCALE GENOMIC DNA]</scope>
    <source>
        <strain evidence="8">ATCC 9345 / DSM 20595 / CCUG 17215 / LMG 16163 / NBRC 15585 / NCTC 8452 / 11018</strain>
    </source>
</reference>
<dbReference type="SUPFAM" id="SSF53807">
    <property type="entry name" value="Helical backbone' metal receptor"/>
    <property type="match status" value="1"/>
</dbReference>
<feature type="domain" description="Fe/B12 periplasmic-binding" evidence="6">
    <location>
        <begin position="69"/>
        <end position="313"/>
    </location>
</feature>
<evidence type="ECO:0000256" key="3">
    <source>
        <dbReference type="ARBA" id="ARBA00022448"/>
    </source>
</evidence>
<evidence type="ECO:0000313" key="7">
    <source>
        <dbReference type="EMBL" id="ADH92473.1"/>
    </source>
</evidence>
<gene>
    <name evidence="7" type="ordered locus">Arch_0741</name>
</gene>
<dbReference type="Proteomes" id="UP000000376">
    <property type="component" value="Chromosome"/>
</dbReference>
<evidence type="ECO:0000259" key="6">
    <source>
        <dbReference type="PROSITE" id="PS50983"/>
    </source>
</evidence>
<dbReference type="InterPro" id="IPR002491">
    <property type="entry name" value="ABC_transptr_periplasmic_BD"/>
</dbReference>
<dbReference type="STRING" id="644284.Arch_0741"/>
<organism evidence="7 8">
    <name type="scientific">Arcanobacterium haemolyticum (strain ATCC 9345 / DSM 20595 / CCM 5947 / CCUG 17215 / LMG 16163 / NBRC 15585 / NCTC 8452 / 11018)</name>
    <dbReference type="NCBI Taxonomy" id="644284"/>
    <lineage>
        <taxon>Bacteria</taxon>
        <taxon>Bacillati</taxon>
        <taxon>Actinomycetota</taxon>
        <taxon>Actinomycetes</taxon>
        <taxon>Actinomycetales</taxon>
        <taxon>Actinomycetaceae</taxon>
        <taxon>Arcanobacterium</taxon>
    </lineage>
</organism>
<dbReference type="Pfam" id="PF01497">
    <property type="entry name" value="Peripla_BP_2"/>
    <property type="match status" value="1"/>
</dbReference>
<evidence type="ECO:0000256" key="5">
    <source>
        <dbReference type="SAM" id="MobiDB-lite"/>
    </source>
</evidence>
<dbReference type="PROSITE" id="PS50983">
    <property type="entry name" value="FE_B12_PBP"/>
    <property type="match status" value="1"/>
</dbReference>
<feature type="region of interest" description="Disordered" evidence="5">
    <location>
        <begin position="43"/>
        <end position="63"/>
    </location>
</feature>
<comment type="similarity">
    <text evidence="2">Belongs to the bacterial solute-binding protein 8 family.</text>
</comment>
<keyword evidence="8" id="KW-1185">Reference proteome</keyword>
<accession>D7BNH4</accession>
<dbReference type="GO" id="GO:1901678">
    <property type="term" value="P:iron coordination entity transport"/>
    <property type="evidence" value="ECO:0007669"/>
    <property type="project" value="UniProtKB-ARBA"/>
</dbReference>
<dbReference type="InterPro" id="IPR051313">
    <property type="entry name" value="Bact_iron-sidero_bind"/>
</dbReference>